<accession>A0A0P9CS73</accession>
<dbReference type="EMBL" id="LJCR01002625">
    <property type="protein sequence ID" value="KPV48473.1"/>
    <property type="molecule type" value="Genomic_DNA"/>
</dbReference>
<dbReference type="Proteomes" id="UP000050509">
    <property type="component" value="Unassembled WGS sequence"/>
</dbReference>
<dbReference type="CDD" id="cd00448">
    <property type="entry name" value="YjgF_YER057c_UK114_family"/>
    <property type="match status" value="1"/>
</dbReference>
<comment type="similarity">
    <text evidence="1">Belongs to the RutC family.</text>
</comment>
<dbReference type="PANTHER" id="PTHR11803">
    <property type="entry name" value="2-IMINOBUTANOATE/2-IMINOPROPANOATE DEAMINASE RIDA"/>
    <property type="match status" value="1"/>
</dbReference>
<dbReference type="PANTHER" id="PTHR11803:SF58">
    <property type="entry name" value="PROTEIN HMF1-RELATED"/>
    <property type="match status" value="1"/>
</dbReference>
<proteinExistence type="inferred from homology"/>
<dbReference type="InterPro" id="IPR035959">
    <property type="entry name" value="RutC-like_sf"/>
</dbReference>
<evidence type="ECO:0000256" key="1">
    <source>
        <dbReference type="ARBA" id="ARBA00010552"/>
    </source>
</evidence>
<dbReference type="InterPro" id="IPR006175">
    <property type="entry name" value="YjgF/YER057c/UK114"/>
</dbReference>
<organism evidence="2 3">
    <name type="scientific">Kouleothrix aurantiaca</name>
    <dbReference type="NCBI Taxonomy" id="186479"/>
    <lineage>
        <taxon>Bacteria</taxon>
        <taxon>Bacillati</taxon>
        <taxon>Chloroflexota</taxon>
        <taxon>Chloroflexia</taxon>
        <taxon>Chloroflexales</taxon>
        <taxon>Roseiflexineae</taxon>
        <taxon>Roseiflexaceae</taxon>
        <taxon>Kouleothrix</taxon>
    </lineage>
</organism>
<evidence type="ECO:0000313" key="2">
    <source>
        <dbReference type="EMBL" id="KPV48473.1"/>
    </source>
</evidence>
<gene>
    <name evidence="2" type="ORF">SE17_37885</name>
</gene>
<dbReference type="Gene3D" id="3.30.1330.40">
    <property type="entry name" value="RutC-like"/>
    <property type="match status" value="1"/>
</dbReference>
<dbReference type="GO" id="GO:0019239">
    <property type="term" value="F:deaminase activity"/>
    <property type="evidence" value="ECO:0007669"/>
    <property type="project" value="TreeGrafter"/>
</dbReference>
<name>A0A0P9CS73_9CHLR</name>
<reference evidence="2 3" key="1">
    <citation type="submission" date="2015-09" db="EMBL/GenBank/DDBJ databases">
        <title>Draft genome sequence of Kouleothrix aurantiaca JCM 19913.</title>
        <authorList>
            <person name="Hemp J."/>
        </authorList>
    </citation>
    <scope>NUCLEOTIDE SEQUENCE [LARGE SCALE GENOMIC DNA]</scope>
    <source>
        <strain evidence="2 3">COM-B</strain>
    </source>
</reference>
<dbReference type="SUPFAM" id="SSF55298">
    <property type="entry name" value="YjgF-like"/>
    <property type="match status" value="1"/>
</dbReference>
<dbReference type="AlphaFoldDB" id="A0A0P9CS73"/>
<dbReference type="Pfam" id="PF01042">
    <property type="entry name" value="Ribonuc_L-PSP"/>
    <property type="match status" value="1"/>
</dbReference>
<sequence length="130" mass="13683">MTEKRVLNPAALPQPSGYSHVVEAQAGRTLYISGQIALDAAGQLVGAGDVAAQAEQVFANLAAALEAAGASFAHVVKLTYFLTDIAQIAAVRTVRDRYINTEQPPASSAVEVRRLVRGDLLIEIEAIAIV</sequence>
<protein>
    <submittedName>
        <fullName evidence="2">Endoribonuclease L-PSP</fullName>
    </submittedName>
</protein>
<dbReference type="PATRIC" id="fig|186479.3.peg.5386"/>
<keyword evidence="3" id="KW-1185">Reference proteome</keyword>
<comment type="caution">
    <text evidence="2">The sequence shown here is derived from an EMBL/GenBank/DDBJ whole genome shotgun (WGS) entry which is preliminary data.</text>
</comment>
<evidence type="ECO:0000313" key="3">
    <source>
        <dbReference type="Proteomes" id="UP000050509"/>
    </source>
</evidence>
<dbReference type="GO" id="GO:0005829">
    <property type="term" value="C:cytosol"/>
    <property type="evidence" value="ECO:0007669"/>
    <property type="project" value="TreeGrafter"/>
</dbReference>